<reference evidence="1" key="1">
    <citation type="submission" date="2012-04" db="EMBL/GenBank/DDBJ databases">
        <title>The Genome Sequence of Loa loa.</title>
        <authorList>
            <consortium name="The Broad Institute Genome Sequencing Platform"/>
            <consortium name="Broad Institute Genome Sequencing Center for Infectious Disease"/>
            <person name="Nutman T.B."/>
            <person name="Fink D.L."/>
            <person name="Russ C."/>
            <person name="Young S."/>
            <person name="Zeng Q."/>
            <person name="Gargeya S."/>
            <person name="Alvarado L."/>
            <person name="Berlin A."/>
            <person name="Chapman S.B."/>
            <person name="Chen Z."/>
            <person name="Freedman E."/>
            <person name="Gellesch M."/>
            <person name="Goldberg J."/>
            <person name="Griggs A."/>
            <person name="Gujja S."/>
            <person name="Heilman E.R."/>
            <person name="Heiman D."/>
            <person name="Howarth C."/>
            <person name="Mehta T."/>
            <person name="Neiman D."/>
            <person name="Pearson M."/>
            <person name="Roberts A."/>
            <person name="Saif S."/>
            <person name="Shea T."/>
            <person name="Shenoy N."/>
            <person name="Sisk P."/>
            <person name="Stolte C."/>
            <person name="Sykes S."/>
            <person name="White J."/>
            <person name="Yandava C."/>
            <person name="Haas B."/>
            <person name="Henn M.R."/>
            <person name="Nusbaum C."/>
            <person name="Birren B."/>
        </authorList>
    </citation>
    <scope>NUCLEOTIDE SEQUENCE [LARGE SCALE GENOMIC DNA]</scope>
</reference>
<dbReference type="OMA" id="ICKKLHR"/>
<organism evidence="1">
    <name type="scientific">Loa loa</name>
    <name type="common">Eye worm</name>
    <name type="synonym">Filaria loa</name>
    <dbReference type="NCBI Taxonomy" id="7209"/>
    <lineage>
        <taxon>Eukaryota</taxon>
        <taxon>Metazoa</taxon>
        <taxon>Ecdysozoa</taxon>
        <taxon>Nematoda</taxon>
        <taxon>Chromadorea</taxon>
        <taxon>Rhabditida</taxon>
        <taxon>Spirurina</taxon>
        <taxon>Spiruromorpha</taxon>
        <taxon>Filarioidea</taxon>
        <taxon>Onchocercidae</taxon>
        <taxon>Loa</taxon>
    </lineage>
</organism>
<dbReference type="CTD" id="9945664"/>
<protein>
    <recommendedName>
        <fullName evidence="2">NYN domain-containing protein</fullName>
    </recommendedName>
</protein>
<dbReference type="EMBL" id="JH712322">
    <property type="protein sequence ID" value="EFO20252.2"/>
    <property type="molecule type" value="Genomic_DNA"/>
</dbReference>
<accession>A0A1S0TU77</accession>
<proteinExistence type="predicted"/>
<gene>
    <name evidence="1" type="ORF">LOAG_08240</name>
</gene>
<dbReference type="InParanoid" id="A0A1S0TU77"/>
<sequence length="243" mass="27871">MDKATHEQQEKAIVVAWDWTSVQVPLDKINIFVNKIRSTIAENLEEHHPRECAFLVYCDTRFTPLAITRELAKCSNVDIHHIESHESSWGICKKLHRFHVDYDPGVLALISGASVAYGPILTKLSRCGWCVQLFHPENAPRDYVDYGDHNWSVERLLDGEIGNINISVTFPHTVYFLVSELCNSDESFGFLSNVTEQYESNVIYFNEKAAEAIVELKAFDIESVYRRIEGIHGVVRRDEEEEN</sequence>
<dbReference type="OrthoDB" id="5797719at2759"/>
<dbReference type="GeneID" id="9945664"/>
<evidence type="ECO:0008006" key="2">
    <source>
        <dbReference type="Google" id="ProtNLM"/>
    </source>
</evidence>
<dbReference type="RefSeq" id="XP_020302143.1">
    <property type="nucleotide sequence ID" value="XM_020447651.1"/>
</dbReference>
<evidence type="ECO:0000313" key="1">
    <source>
        <dbReference type="EMBL" id="EFO20252.2"/>
    </source>
</evidence>
<dbReference type="KEGG" id="loa:LOAG_08240"/>
<dbReference type="AlphaFoldDB" id="A0A1S0TU77"/>
<name>A0A1S0TU77_LOALO</name>